<feature type="region of interest" description="Disordered" evidence="1">
    <location>
        <begin position="40"/>
        <end position="86"/>
    </location>
</feature>
<dbReference type="EMBL" id="FMHT01000003">
    <property type="protein sequence ID" value="SCL27314.1"/>
    <property type="molecule type" value="Genomic_DNA"/>
</dbReference>
<evidence type="ECO:0000313" key="3">
    <source>
        <dbReference type="Proteomes" id="UP000199699"/>
    </source>
</evidence>
<sequence>MSLAALWESSAAGRAAEVPALTRNPVRALTRNPVRALTRNPVRARAGSRAGARGDARQSGCHRPWAALDPVGARRPDRRRSGVQDR</sequence>
<accession>A0A1C6SD68</accession>
<feature type="compositionally biased region" description="Low complexity" evidence="1">
    <location>
        <begin position="43"/>
        <end position="53"/>
    </location>
</feature>
<gene>
    <name evidence="2" type="ORF">GA0070616_3476</name>
</gene>
<dbReference type="AlphaFoldDB" id="A0A1C6SD68"/>
<dbReference type="STRING" id="145857.GA0070616_3476"/>
<evidence type="ECO:0000313" key="2">
    <source>
        <dbReference type="EMBL" id="SCL27314.1"/>
    </source>
</evidence>
<keyword evidence="3" id="KW-1185">Reference proteome</keyword>
<dbReference type="Proteomes" id="UP000199699">
    <property type="component" value="Unassembled WGS sequence"/>
</dbReference>
<evidence type="ECO:0000256" key="1">
    <source>
        <dbReference type="SAM" id="MobiDB-lite"/>
    </source>
</evidence>
<feature type="compositionally biased region" description="Basic and acidic residues" evidence="1">
    <location>
        <begin position="72"/>
        <end position="86"/>
    </location>
</feature>
<proteinExistence type="predicted"/>
<name>A0A1C6SD68_9ACTN</name>
<reference evidence="2 3" key="1">
    <citation type="submission" date="2016-06" db="EMBL/GenBank/DDBJ databases">
        <authorList>
            <person name="Kjaerup R.B."/>
            <person name="Dalgaard T.S."/>
            <person name="Juul-Madsen H.R."/>
        </authorList>
    </citation>
    <scope>NUCLEOTIDE SEQUENCE [LARGE SCALE GENOMIC DNA]</scope>
    <source>
        <strain evidence="2 3">DSM 43818</strain>
    </source>
</reference>
<organism evidence="2 3">
    <name type="scientific">Micromonospora nigra</name>
    <dbReference type="NCBI Taxonomy" id="145857"/>
    <lineage>
        <taxon>Bacteria</taxon>
        <taxon>Bacillati</taxon>
        <taxon>Actinomycetota</taxon>
        <taxon>Actinomycetes</taxon>
        <taxon>Micromonosporales</taxon>
        <taxon>Micromonosporaceae</taxon>
        <taxon>Micromonospora</taxon>
    </lineage>
</organism>
<protein>
    <submittedName>
        <fullName evidence="2">Uncharacterized protein</fullName>
    </submittedName>
</protein>